<dbReference type="Proteomes" id="UP000054565">
    <property type="component" value="Unassembled WGS sequence"/>
</dbReference>
<sequence length="157" mass="18064">MTDAYLFAYEDTRPDTARFAQSSNAFRLDVCWLQISGKPPVEREYGVASALWYRERHKARIFNVLYVWEWFLVVGSFYQSTQQRTIHSITGKEISMSSASRQNMPNLKICDRITYSLGFHYLIGCFMADLNLSSALFVCYGLALKPALLQRHEGVCP</sequence>
<protein>
    <submittedName>
        <fullName evidence="1">Uncharacterized protein</fullName>
    </submittedName>
</protein>
<name>A0A0J7B302_COCIT</name>
<evidence type="ECO:0000313" key="2">
    <source>
        <dbReference type="Proteomes" id="UP000054565"/>
    </source>
</evidence>
<organism evidence="1 2">
    <name type="scientific">Coccidioides immitis RMSCC 2394</name>
    <dbReference type="NCBI Taxonomy" id="404692"/>
    <lineage>
        <taxon>Eukaryota</taxon>
        <taxon>Fungi</taxon>
        <taxon>Dikarya</taxon>
        <taxon>Ascomycota</taxon>
        <taxon>Pezizomycotina</taxon>
        <taxon>Eurotiomycetes</taxon>
        <taxon>Eurotiomycetidae</taxon>
        <taxon>Onygenales</taxon>
        <taxon>Onygenaceae</taxon>
        <taxon>Coccidioides</taxon>
    </lineage>
</organism>
<reference evidence="2" key="1">
    <citation type="journal article" date="2010" name="Genome Res.">
        <title>Population genomic sequencing of Coccidioides fungi reveals recent hybridization and transposon control.</title>
        <authorList>
            <person name="Neafsey D.E."/>
            <person name="Barker B.M."/>
            <person name="Sharpton T.J."/>
            <person name="Stajich J.E."/>
            <person name="Park D.J."/>
            <person name="Whiston E."/>
            <person name="Hung C.-Y."/>
            <person name="McMahan C."/>
            <person name="White J."/>
            <person name="Sykes S."/>
            <person name="Heiman D."/>
            <person name="Young S."/>
            <person name="Zeng Q."/>
            <person name="Abouelleil A."/>
            <person name="Aftuck L."/>
            <person name="Bessette D."/>
            <person name="Brown A."/>
            <person name="FitzGerald M."/>
            <person name="Lui A."/>
            <person name="Macdonald J.P."/>
            <person name="Priest M."/>
            <person name="Orbach M.J."/>
            <person name="Galgiani J.N."/>
            <person name="Kirkland T.N."/>
            <person name="Cole G.T."/>
            <person name="Birren B.W."/>
            <person name="Henn M.R."/>
            <person name="Taylor J.W."/>
            <person name="Rounsley S.D."/>
        </authorList>
    </citation>
    <scope>NUCLEOTIDE SEQUENCE [LARGE SCALE GENOMIC DNA]</scope>
    <source>
        <strain evidence="2">RMSCC 2394</strain>
    </source>
</reference>
<gene>
    <name evidence="1" type="ORF">CIRG_03878</name>
</gene>
<evidence type="ECO:0000313" key="1">
    <source>
        <dbReference type="EMBL" id="KMP04187.1"/>
    </source>
</evidence>
<dbReference type="AlphaFoldDB" id="A0A0J7B302"/>
<proteinExistence type="predicted"/>
<dbReference type="EMBL" id="DS028094">
    <property type="protein sequence ID" value="KMP04187.1"/>
    <property type="molecule type" value="Genomic_DNA"/>
</dbReference>
<accession>A0A0J7B302</accession>